<dbReference type="RefSeq" id="WP_035260134.1">
    <property type="nucleotide sequence ID" value="NZ_JFKE01000005.1"/>
</dbReference>
<evidence type="ECO:0000256" key="1">
    <source>
        <dbReference type="SAM" id="Phobius"/>
    </source>
</evidence>
<dbReference type="Proteomes" id="UP000026249">
    <property type="component" value="Unassembled WGS sequence"/>
</dbReference>
<comment type="caution">
    <text evidence="2">The sequence shown here is derived from an EMBL/GenBank/DDBJ whole genome shotgun (WGS) entry which is preliminary data.</text>
</comment>
<name>A0A037ZJK1_9RHOB</name>
<accession>A0A037ZJK1</accession>
<gene>
    <name evidence="2" type="ORF">ACMU_14600</name>
</gene>
<proteinExistence type="predicted"/>
<keyword evidence="3" id="KW-1185">Reference proteome</keyword>
<evidence type="ECO:0000313" key="2">
    <source>
        <dbReference type="EMBL" id="KAJ54986.1"/>
    </source>
</evidence>
<feature type="transmembrane region" description="Helical" evidence="1">
    <location>
        <begin position="40"/>
        <end position="60"/>
    </location>
</feature>
<keyword evidence="1" id="KW-0472">Membrane</keyword>
<reference evidence="2 3" key="1">
    <citation type="submission" date="2014-03" db="EMBL/GenBank/DDBJ databases">
        <title>Draft Genome Sequence of Actibacterium mucosum KCTC 23349, a Marine Alphaproteobacterium with Complex Ionic Requirements Isolated from Mediterranean Seawater at Malvarrosa Beach, Valencia, Spain.</title>
        <authorList>
            <person name="Arahal D.R."/>
            <person name="Shao Z."/>
            <person name="Lai Q."/>
            <person name="Pujalte M.J."/>
        </authorList>
    </citation>
    <scope>NUCLEOTIDE SEQUENCE [LARGE SCALE GENOMIC DNA]</scope>
    <source>
        <strain evidence="2 3">KCTC 23349</strain>
    </source>
</reference>
<evidence type="ECO:0000313" key="3">
    <source>
        <dbReference type="Proteomes" id="UP000026249"/>
    </source>
</evidence>
<dbReference type="AlphaFoldDB" id="A0A037ZJK1"/>
<dbReference type="EMBL" id="JFKE01000005">
    <property type="protein sequence ID" value="KAJ54986.1"/>
    <property type="molecule type" value="Genomic_DNA"/>
</dbReference>
<keyword evidence="1" id="KW-1133">Transmembrane helix</keyword>
<sequence length="87" mass="9554">MAATLVYFALVPVSLLVAAGLAVWGVMFSARVGRLKLLRWPALTTLLLSPMIFFVLATLAHQVMHVDCGPAQAKPEHSLWCYWFAAP</sequence>
<organism evidence="2 3">
    <name type="scientific">Actibacterium mucosum KCTC 23349</name>
    <dbReference type="NCBI Taxonomy" id="1454373"/>
    <lineage>
        <taxon>Bacteria</taxon>
        <taxon>Pseudomonadati</taxon>
        <taxon>Pseudomonadota</taxon>
        <taxon>Alphaproteobacteria</taxon>
        <taxon>Rhodobacterales</taxon>
        <taxon>Roseobacteraceae</taxon>
        <taxon>Actibacterium</taxon>
    </lineage>
</organism>
<keyword evidence="1" id="KW-0812">Transmembrane</keyword>
<feature type="transmembrane region" description="Helical" evidence="1">
    <location>
        <begin position="6"/>
        <end position="28"/>
    </location>
</feature>
<protein>
    <submittedName>
        <fullName evidence="2">Uncharacterized protein</fullName>
    </submittedName>
</protein>